<organism evidence="1">
    <name type="scientific">viral metagenome</name>
    <dbReference type="NCBI Taxonomy" id="1070528"/>
    <lineage>
        <taxon>unclassified sequences</taxon>
        <taxon>metagenomes</taxon>
        <taxon>organismal metagenomes</taxon>
    </lineage>
</organism>
<dbReference type="EMBL" id="MT143410">
    <property type="protein sequence ID" value="QJA96542.1"/>
    <property type="molecule type" value="Genomic_DNA"/>
</dbReference>
<gene>
    <name evidence="1" type="ORF">MM415B08083_0009</name>
</gene>
<protein>
    <submittedName>
        <fullName evidence="1">Uncharacterized protein</fullName>
    </submittedName>
</protein>
<sequence>MSISCCPLASSGDCDEIAWSTERYCIARQEHICIECGKTIKVGETFHLIRQMMSAPKGKRWRIWKTCQTCAIMREQLSCEEGYYIGAMRDLLKEYYGIDYITGELVTTTAPYSTWYEEEVKRYKELGIEAI</sequence>
<dbReference type="AlphaFoldDB" id="A0A6M3LSS3"/>
<reference evidence="1" key="1">
    <citation type="submission" date="2020-03" db="EMBL/GenBank/DDBJ databases">
        <title>The deep terrestrial virosphere.</title>
        <authorList>
            <person name="Holmfeldt K."/>
            <person name="Nilsson E."/>
            <person name="Simone D."/>
            <person name="Lopez-Fernandez M."/>
            <person name="Wu X."/>
            <person name="de Brujin I."/>
            <person name="Lundin D."/>
            <person name="Andersson A."/>
            <person name="Bertilsson S."/>
            <person name="Dopson M."/>
        </authorList>
    </citation>
    <scope>NUCLEOTIDE SEQUENCE</scope>
    <source>
        <strain evidence="1">MM415B08083</strain>
    </source>
</reference>
<accession>A0A6M3LSS3</accession>
<evidence type="ECO:0000313" key="1">
    <source>
        <dbReference type="EMBL" id="QJA96542.1"/>
    </source>
</evidence>
<name>A0A6M3LSS3_9ZZZZ</name>
<proteinExistence type="predicted"/>